<name>A0ACC2UCD2_9FUNG</name>
<protein>
    <submittedName>
        <fullName evidence="1">Uncharacterized protein</fullName>
    </submittedName>
</protein>
<proteinExistence type="predicted"/>
<gene>
    <name evidence="1" type="ORF">DSO57_1023940</name>
</gene>
<sequence length="349" mass="38200">MAQHINKKVIYKKIPIGLPTEKETFNIVQADIDIDNTKLAPDTVLVRNLYVSLDPYMRGRMRDPRVRSYVPAFKLDTVLETLAVAEVVKTASGRLNVGDIVSVMSKCENYSVVKAKGCTLIDNKYGIPLTYYLSVLGLPGLTAFIGLFKIGCPKAGETMFVSGASGAVGQIVGQLAKLRGLRVVGSAGTDEKVNYLTKELNFDAAFNYKKTKNLTSTLKELCPSGIDIYFDNVGGETLEAALSLCNDFARVPLCGMISQYNSGPKDMHPIKNLILAVPRRIRLEGFIATDDHGELQAQFIKEVTQLVVEKKIKISETIDDGVDNIPSSLISMFSGRNNGKQLVKLTSKL</sequence>
<comment type="caution">
    <text evidence="1">The sequence shown here is derived from an EMBL/GenBank/DDBJ whole genome shotgun (WGS) entry which is preliminary data.</text>
</comment>
<dbReference type="EMBL" id="QTSX02000837">
    <property type="protein sequence ID" value="KAJ9084478.1"/>
    <property type="molecule type" value="Genomic_DNA"/>
</dbReference>
<organism evidence="1 2">
    <name type="scientific">Entomophthora muscae</name>
    <dbReference type="NCBI Taxonomy" id="34485"/>
    <lineage>
        <taxon>Eukaryota</taxon>
        <taxon>Fungi</taxon>
        <taxon>Fungi incertae sedis</taxon>
        <taxon>Zoopagomycota</taxon>
        <taxon>Entomophthoromycotina</taxon>
        <taxon>Entomophthoromycetes</taxon>
        <taxon>Entomophthorales</taxon>
        <taxon>Entomophthoraceae</taxon>
        <taxon>Entomophthora</taxon>
    </lineage>
</organism>
<keyword evidence="2" id="KW-1185">Reference proteome</keyword>
<evidence type="ECO:0000313" key="2">
    <source>
        <dbReference type="Proteomes" id="UP001165960"/>
    </source>
</evidence>
<accession>A0ACC2UCD2</accession>
<dbReference type="Proteomes" id="UP001165960">
    <property type="component" value="Unassembled WGS sequence"/>
</dbReference>
<evidence type="ECO:0000313" key="1">
    <source>
        <dbReference type="EMBL" id="KAJ9084478.1"/>
    </source>
</evidence>
<reference evidence="1" key="1">
    <citation type="submission" date="2022-04" db="EMBL/GenBank/DDBJ databases">
        <title>Genome of the entomopathogenic fungus Entomophthora muscae.</title>
        <authorList>
            <person name="Elya C."/>
            <person name="Lovett B.R."/>
            <person name="Lee E."/>
            <person name="Macias A.M."/>
            <person name="Hajek A.E."/>
            <person name="De Bivort B.L."/>
            <person name="Kasson M.T."/>
            <person name="De Fine Licht H.H."/>
            <person name="Stajich J.E."/>
        </authorList>
    </citation>
    <scope>NUCLEOTIDE SEQUENCE</scope>
    <source>
        <strain evidence="1">Berkeley</strain>
    </source>
</reference>